<proteinExistence type="inferred from homology"/>
<organism evidence="12 13">
    <name type="scientific">Phyllosticta citriasiana</name>
    <dbReference type="NCBI Taxonomy" id="595635"/>
    <lineage>
        <taxon>Eukaryota</taxon>
        <taxon>Fungi</taxon>
        <taxon>Dikarya</taxon>
        <taxon>Ascomycota</taxon>
        <taxon>Pezizomycotina</taxon>
        <taxon>Dothideomycetes</taxon>
        <taxon>Dothideomycetes incertae sedis</taxon>
        <taxon>Botryosphaeriales</taxon>
        <taxon>Phyllostictaceae</taxon>
        <taxon>Phyllosticta</taxon>
    </lineage>
</organism>
<dbReference type="PANTHER" id="PTHR16040">
    <property type="entry name" value="AUSTRALIN, ISOFORM A-RELATED"/>
    <property type="match status" value="1"/>
</dbReference>
<feature type="compositionally biased region" description="Polar residues" evidence="10">
    <location>
        <begin position="204"/>
        <end position="224"/>
    </location>
</feature>
<evidence type="ECO:0000256" key="2">
    <source>
        <dbReference type="ARBA" id="ARBA00004584"/>
    </source>
</evidence>
<feature type="compositionally biased region" description="Basic and acidic residues" evidence="10">
    <location>
        <begin position="158"/>
        <end position="170"/>
    </location>
</feature>
<keyword evidence="4" id="KW-0158">Chromosome</keyword>
<feature type="compositionally biased region" description="Low complexity" evidence="10">
    <location>
        <begin position="117"/>
        <end position="127"/>
    </location>
</feature>
<dbReference type="InterPro" id="IPR018867">
    <property type="entry name" value="Cell_div_borealin"/>
</dbReference>
<evidence type="ECO:0000256" key="3">
    <source>
        <dbReference type="ARBA" id="ARBA00009914"/>
    </source>
</evidence>
<keyword evidence="13" id="KW-1185">Reference proteome</keyword>
<evidence type="ECO:0000256" key="1">
    <source>
        <dbReference type="ARBA" id="ARBA00004123"/>
    </source>
</evidence>
<comment type="similarity">
    <text evidence="3">Belongs to the borealin family.</text>
</comment>
<name>A0ABR1KWX8_9PEZI</name>
<evidence type="ECO:0000256" key="5">
    <source>
        <dbReference type="ARBA" id="ARBA00022618"/>
    </source>
</evidence>
<dbReference type="Proteomes" id="UP001363622">
    <property type="component" value="Unassembled WGS sequence"/>
</dbReference>
<evidence type="ECO:0000256" key="4">
    <source>
        <dbReference type="ARBA" id="ARBA00022454"/>
    </source>
</evidence>
<dbReference type="EMBL" id="JBBPHU010000002">
    <property type="protein sequence ID" value="KAK7521721.1"/>
    <property type="molecule type" value="Genomic_DNA"/>
</dbReference>
<evidence type="ECO:0000259" key="11">
    <source>
        <dbReference type="Pfam" id="PF10444"/>
    </source>
</evidence>
<keyword evidence="8" id="KW-0131">Cell cycle</keyword>
<evidence type="ECO:0000256" key="9">
    <source>
        <dbReference type="ARBA" id="ARBA00023328"/>
    </source>
</evidence>
<keyword evidence="5" id="KW-0132">Cell division</keyword>
<protein>
    <submittedName>
        <fullName evidence="12">Borealin N terminal-domain-containing protein</fullName>
    </submittedName>
</protein>
<feature type="compositionally biased region" description="Polar residues" evidence="10">
    <location>
        <begin position="301"/>
        <end position="317"/>
    </location>
</feature>
<accession>A0ABR1KWX8</accession>
<evidence type="ECO:0000256" key="6">
    <source>
        <dbReference type="ARBA" id="ARBA00022776"/>
    </source>
</evidence>
<feature type="domain" description="Borealin N-terminal" evidence="11">
    <location>
        <begin position="56"/>
        <end position="112"/>
    </location>
</feature>
<evidence type="ECO:0000313" key="12">
    <source>
        <dbReference type="EMBL" id="KAK7521721.1"/>
    </source>
</evidence>
<dbReference type="InterPro" id="IPR018851">
    <property type="entry name" value="Borealin_N"/>
</dbReference>
<keyword evidence="7" id="KW-0539">Nucleus</keyword>
<evidence type="ECO:0000256" key="8">
    <source>
        <dbReference type="ARBA" id="ARBA00023306"/>
    </source>
</evidence>
<keyword evidence="6" id="KW-0498">Mitosis</keyword>
<dbReference type="Pfam" id="PF10444">
    <property type="entry name" value="Nbl1_Borealin_N"/>
    <property type="match status" value="1"/>
</dbReference>
<feature type="compositionally biased region" description="Low complexity" evidence="10">
    <location>
        <begin position="285"/>
        <end position="294"/>
    </location>
</feature>
<comment type="caution">
    <text evidence="12">The sequence shown here is derived from an EMBL/GenBank/DDBJ whole genome shotgun (WGS) entry which is preliminary data.</text>
</comment>
<feature type="compositionally biased region" description="Basic and acidic residues" evidence="10">
    <location>
        <begin position="257"/>
        <end position="267"/>
    </location>
</feature>
<feature type="compositionally biased region" description="Low complexity" evidence="10">
    <location>
        <begin position="28"/>
        <end position="38"/>
    </location>
</feature>
<feature type="compositionally biased region" description="Low complexity" evidence="10">
    <location>
        <begin position="182"/>
        <end position="194"/>
    </location>
</feature>
<feature type="compositionally biased region" description="Polar residues" evidence="10">
    <location>
        <begin position="128"/>
        <end position="145"/>
    </location>
</feature>
<comment type="subcellular location">
    <subcellularLocation>
        <location evidence="2">Chromosome</location>
        <location evidence="2">Centromere</location>
    </subcellularLocation>
    <subcellularLocation>
        <location evidence="1">Nucleus</location>
    </subcellularLocation>
</comment>
<evidence type="ECO:0000256" key="7">
    <source>
        <dbReference type="ARBA" id="ARBA00023242"/>
    </source>
</evidence>
<feature type="region of interest" description="Disordered" evidence="10">
    <location>
        <begin position="1"/>
        <end position="50"/>
    </location>
</feature>
<sequence length="371" mass="39068">MPPQRAKKQAASQPSASNLIAEFPAPPTSSVASSPSAKTPERMSPAKKSLKLSVAKKQALMDNLQLEVTERARKLRAQYALLSQGLRSRLEMRVNRIPSSLRRTNIMDLVEKYSEQSNSAASTQSQTLPSAARQTQALSKSSTPEVTRGRKRPSNEISTDKENAVHRDTDSDLALPKKRTKTTPATNTSKTPATGPTKSRARVVSNQDAPTTVLSPKSNNSRSYPRSPIKAVDEKPFKPPPGSVGAAASPLKASLIRPDRRAGERPGIRGKAGTIGTGRGKKAATKTAASSTRTTRARVSDASSSNSVATDATTGTTIVRKPTASGTGAKKASARTATTKSTTARAAAAAKKGKENAPGAGATGRVLRTRR</sequence>
<dbReference type="PANTHER" id="PTHR16040:SF7">
    <property type="entry name" value="AUSTRALIN, ISOFORM A-RELATED"/>
    <property type="match status" value="1"/>
</dbReference>
<gene>
    <name evidence="12" type="ORF">IWZ03DRAFT_404015</name>
</gene>
<feature type="region of interest" description="Disordered" evidence="10">
    <location>
        <begin position="117"/>
        <end position="371"/>
    </location>
</feature>
<evidence type="ECO:0000313" key="13">
    <source>
        <dbReference type="Proteomes" id="UP001363622"/>
    </source>
</evidence>
<reference evidence="12 13" key="1">
    <citation type="submission" date="2024-04" db="EMBL/GenBank/DDBJ databases">
        <title>Phyllosticta paracitricarpa is synonymous to the EU quarantine fungus P. citricarpa based on phylogenomic analyses.</title>
        <authorList>
            <consortium name="Lawrence Berkeley National Laboratory"/>
            <person name="Van Ingen-Buijs V.A."/>
            <person name="Van Westerhoven A.C."/>
            <person name="Haridas S."/>
            <person name="Skiadas P."/>
            <person name="Martin F."/>
            <person name="Groenewald J.Z."/>
            <person name="Crous P.W."/>
            <person name="Seidl M.F."/>
        </authorList>
    </citation>
    <scope>NUCLEOTIDE SEQUENCE [LARGE SCALE GENOMIC DNA]</scope>
    <source>
        <strain evidence="12 13">CBS 123371</strain>
    </source>
</reference>
<keyword evidence="9" id="KW-0137">Centromere</keyword>
<evidence type="ECO:0000256" key="10">
    <source>
        <dbReference type="SAM" id="MobiDB-lite"/>
    </source>
</evidence>
<feature type="compositionally biased region" description="Low complexity" evidence="10">
    <location>
        <begin position="326"/>
        <end position="360"/>
    </location>
</feature>